<evidence type="ECO:0000256" key="4">
    <source>
        <dbReference type="ARBA" id="ARBA00022553"/>
    </source>
</evidence>
<dbReference type="RefSeq" id="WP_275846138.1">
    <property type="nucleotide sequence ID" value="NZ_CP135996.1"/>
</dbReference>
<dbReference type="SUPFAM" id="SSF52172">
    <property type="entry name" value="CheY-like"/>
    <property type="match status" value="1"/>
</dbReference>
<evidence type="ECO:0000256" key="6">
    <source>
        <dbReference type="ARBA" id="ARBA00023015"/>
    </source>
</evidence>
<dbReference type="Pfam" id="PF00072">
    <property type="entry name" value="Response_reg"/>
    <property type="match status" value="1"/>
</dbReference>
<gene>
    <name evidence="13" type="ORF">PXC00_01995</name>
</gene>
<dbReference type="SMART" id="SM00448">
    <property type="entry name" value="REC"/>
    <property type="match status" value="1"/>
</dbReference>
<dbReference type="Pfam" id="PF12833">
    <property type="entry name" value="HTH_18"/>
    <property type="match status" value="1"/>
</dbReference>
<dbReference type="Gene3D" id="1.10.10.60">
    <property type="entry name" value="Homeodomain-like"/>
    <property type="match status" value="2"/>
</dbReference>
<feature type="modified residue" description="4-aspartylphosphate" evidence="10">
    <location>
        <position position="54"/>
    </location>
</feature>
<protein>
    <recommendedName>
        <fullName evidence="2">Stage 0 sporulation protein A homolog</fullName>
    </recommendedName>
</protein>
<reference evidence="13" key="1">
    <citation type="submission" date="2023-09" db="EMBL/GenBank/DDBJ databases">
        <authorList>
            <person name="Zeng C."/>
        </authorList>
    </citation>
    <scope>NUCLEOTIDE SEQUENCE</scope>
    <source>
        <strain evidence="13">ZCY20-5</strain>
    </source>
</reference>
<accession>A0AA97DAK8</accession>
<dbReference type="InterPro" id="IPR018062">
    <property type="entry name" value="HTH_AraC-typ_CS"/>
</dbReference>
<evidence type="ECO:0000256" key="3">
    <source>
        <dbReference type="ARBA" id="ARBA00022490"/>
    </source>
</evidence>
<feature type="domain" description="Response regulatory" evidence="12">
    <location>
        <begin position="2"/>
        <end position="119"/>
    </location>
</feature>
<dbReference type="PRINTS" id="PR00032">
    <property type="entry name" value="HTHARAC"/>
</dbReference>
<organism evidence="13 14">
    <name type="scientific">Caproicibacterium argilliputei</name>
    <dbReference type="NCBI Taxonomy" id="3030016"/>
    <lineage>
        <taxon>Bacteria</taxon>
        <taxon>Bacillati</taxon>
        <taxon>Bacillota</taxon>
        <taxon>Clostridia</taxon>
        <taxon>Eubacteriales</taxon>
        <taxon>Oscillospiraceae</taxon>
        <taxon>Caproicibacterium</taxon>
    </lineage>
</organism>
<keyword evidence="3" id="KW-0963">Cytoplasm</keyword>
<evidence type="ECO:0000256" key="10">
    <source>
        <dbReference type="PROSITE-ProRule" id="PRU00169"/>
    </source>
</evidence>
<evidence type="ECO:0000256" key="9">
    <source>
        <dbReference type="ARBA" id="ARBA00024867"/>
    </source>
</evidence>
<reference evidence="13" key="2">
    <citation type="submission" date="2024-06" db="EMBL/GenBank/DDBJ databases">
        <title>Caproicibacterium argilliputei sp. nov, a novel caproic acid producing anaerobic bacterium isolated from pit mud.</title>
        <authorList>
            <person name="Xia S."/>
        </authorList>
    </citation>
    <scope>NUCLEOTIDE SEQUENCE</scope>
    <source>
        <strain evidence="13">ZCY20-5</strain>
    </source>
</reference>
<feature type="domain" description="HTH araC/xylS-type" evidence="11">
    <location>
        <begin position="412"/>
        <end position="510"/>
    </location>
</feature>
<dbReference type="SMART" id="SM00342">
    <property type="entry name" value="HTH_ARAC"/>
    <property type="match status" value="1"/>
</dbReference>
<evidence type="ECO:0000256" key="7">
    <source>
        <dbReference type="ARBA" id="ARBA00023125"/>
    </source>
</evidence>
<evidence type="ECO:0000313" key="13">
    <source>
        <dbReference type="EMBL" id="WOC32667.1"/>
    </source>
</evidence>
<dbReference type="AlphaFoldDB" id="A0AA97DAK8"/>
<dbReference type="GO" id="GO:0005737">
    <property type="term" value="C:cytoplasm"/>
    <property type="evidence" value="ECO:0007669"/>
    <property type="project" value="UniProtKB-SubCell"/>
</dbReference>
<dbReference type="SUPFAM" id="SSF46689">
    <property type="entry name" value="Homeodomain-like"/>
    <property type="match status" value="2"/>
</dbReference>
<dbReference type="InterPro" id="IPR011006">
    <property type="entry name" value="CheY-like_superfamily"/>
</dbReference>
<dbReference type="GO" id="GO:0003700">
    <property type="term" value="F:DNA-binding transcription factor activity"/>
    <property type="evidence" value="ECO:0007669"/>
    <property type="project" value="InterPro"/>
</dbReference>
<keyword evidence="4 10" id="KW-0597">Phosphoprotein</keyword>
<keyword evidence="5" id="KW-0902">Two-component regulatory system</keyword>
<dbReference type="PROSITE" id="PS00041">
    <property type="entry name" value="HTH_ARAC_FAMILY_1"/>
    <property type="match status" value="1"/>
</dbReference>
<evidence type="ECO:0000256" key="1">
    <source>
        <dbReference type="ARBA" id="ARBA00004496"/>
    </source>
</evidence>
<name>A0AA97DAK8_9FIRM</name>
<dbReference type="Proteomes" id="UP001300604">
    <property type="component" value="Chromosome"/>
</dbReference>
<dbReference type="CDD" id="cd17536">
    <property type="entry name" value="REC_YesN-like"/>
    <property type="match status" value="1"/>
</dbReference>
<dbReference type="KEGG" id="carl:PXC00_01995"/>
<comment type="function">
    <text evidence="9">May play the central regulatory role in sporulation. It may be an element of the effector pathway responsible for the activation of sporulation genes in response to nutritional stress. Spo0A may act in concert with spo0H (a sigma factor) to control the expression of some genes that are critical to the sporulation process.</text>
</comment>
<dbReference type="PROSITE" id="PS50110">
    <property type="entry name" value="RESPONSE_REGULATORY"/>
    <property type="match status" value="1"/>
</dbReference>
<dbReference type="PANTHER" id="PTHR42713">
    <property type="entry name" value="HISTIDINE KINASE-RELATED"/>
    <property type="match status" value="1"/>
</dbReference>
<evidence type="ECO:0000313" key="14">
    <source>
        <dbReference type="Proteomes" id="UP001300604"/>
    </source>
</evidence>
<keyword evidence="6" id="KW-0805">Transcription regulation</keyword>
<evidence type="ECO:0000256" key="5">
    <source>
        <dbReference type="ARBA" id="ARBA00023012"/>
    </source>
</evidence>
<dbReference type="EMBL" id="CP135996">
    <property type="protein sequence ID" value="WOC32667.1"/>
    <property type="molecule type" value="Genomic_DNA"/>
</dbReference>
<keyword evidence="14" id="KW-1185">Reference proteome</keyword>
<dbReference type="InterPro" id="IPR009057">
    <property type="entry name" value="Homeodomain-like_sf"/>
</dbReference>
<evidence type="ECO:0000256" key="8">
    <source>
        <dbReference type="ARBA" id="ARBA00023163"/>
    </source>
</evidence>
<keyword evidence="8" id="KW-0804">Transcription</keyword>
<keyword evidence="7" id="KW-0238">DNA-binding</keyword>
<evidence type="ECO:0000256" key="2">
    <source>
        <dbReference type="ARBA" id="ARBA00018672"/>
    </source>
</evidence>
<sequence length="516" mass="59309">MNVLIADDESIVRQGLHYIIDWQALGFTICGEAAAGDEALEKILSLQPDLVLMDIRMPGLSGIQVVEQSRSRQFHGKFIILSGVSDFQYAQTAIRCGVEYYLTKPIDEEELEDAVCTVRDAIQKEQKETCALNRYREKAKDTILRDLLVGKADLTTLDLHDLGLQADIYQVILYENYDQEPFHNTWDFADILRVTGQDSQTFEAVRFQEKNLILLKGSLAVRQLQKLWEHYAHSPQKGSPLDSLFLACGRQVSRLEELPRSLQDVIQLEKRRYFCEPNQHVLDISCLPSAETLHPVVQNAEVDHWKQLFSGYIQAHSRTQIIETLQSLQETLFHASDPLSSIQYFLSDIYLQVKQDIARAYSSIDIPFPSNATVLSLLESKCYLYEVIQFLAEQFEIWMNAIGSPSSDNVLDDLVYYIAHNYQENLRLETLAPLFGYNSSYLGKIFTKKFGDTFNAYVDKVRIRYARELLAESSCKVYEIAEKVGYCNVDYFHKKFRKYVGLSPAEYRRQSQQKSS</sequence>
<dbReference type="InterPro" id="IPR020449">
    <property type="entry name" value="Tscrpt_reg_AraC-type_HTH"/>
</dbReference>
<dbReference type="GO" id="GO:0000160">
    <property type="term" value="P:phosphorelay signal transduction system"/>
    <property type="evidence" value="ECO:0007669"/>
    <property type="project" value="UniProtKB-KW"/>
</dbReference>
<comment type="subcellular location">
    <subcellularLocation>
        <location evidence="1">Cytoplasm</location>
    </subcellularLocation>
</comment>
<dbReference type="PANTHER" id="PTHR42713:SF3">
    <property type="entry name" value="TRANSCRIPTIONAL REGULATORY PROTEIN HPTR"/>
    <property type="match status" value="1"/>
</dbReference>
<dbReference type="Gene3D" id="3.40.50.2300">
    <property type="match status" value="1"/>
</dbReference>
<evidence type="ECO:0000259" key="11">
    <source>
        <dbReference type="PROSITE" id="PS01124"/>
    </source>
</evidence>
<dbReference type="GO" id="GO:0043565">
    <property type="term" value="F:sequence-specific DNA binding"/>
    <property type="evidence" value="ECO:0007669"/>
    <property type="project" value="InterPro"/>
</dbReference>
<dbReference type="PROSITE" id="PS01124">
    <property type="entry name" value="HTH_ARAC_FAMILY_2"/>
    <property type="match status" value="1"/>
</dbReference>
<evidence type="ECO:0000259" key="12">
    <source>
        <dbReference type="PROSITE" id="PS50110"/>
    </source>
</evidence>
<proteinExistence type="predicted"/>
<dbReference type="InterPro" id="IPR001789">
    <property type="entry name" value="Sig_transdc_resp-reg_receiver"/>
</dbReference>
<dbReference type="InterPro" id="IPR051552">
    <property type="entry name" value="HptR"/>
</dbReference>
<dbReference type="InterPro" id="IPR018060">
    <property type="entry name" value="HTH_AraC"/>
</dbReference>